<evidence type="ECO:0000313" key="4">
    <source>
        <dbReference type="Proteomes" id="UP001652740"/>
    </source>
</evidence>
<evidence type="ECO:0000256" key="1">
    <source>
        <dbReference type="ARBA" id="ARBA00022723"/>
    </source>
</evidence>
<keyword evidence="3" id="KW-0408">Iron</keyword>
<keyword evidence="5" id="KW-0223">Dioxygenase</keyword>
<reference evidence="5" key="1">
    <citation type="submission" date="2025-08" db="UniProtKB">
        <authorList>
            <consortium name="RefSeq"/>
        </authorList>
    </citation>
    <scope>IDENTIFICATION</scope>
    <source>
        <tissue evidence="5">Whole larvae</tissue>
    </source>
</reference>
<protein>
    <submittedName>
        <fullName evidence="5">2-aminoethanethiol dioxygenase</fullName>
    </submittedName>
</protein>
<dbReference type="Pfam" id="PF07847">
    <property type="entry name" value="PCO_ADO"/>
    <property type="match status" value="1"/>
</dbReference>
<dbReference type="InterPro" id="IPR012864">
    <property type="entry name" value="PCO/ADO"/>
</dbReference>
<dbReference type="PANTHER" id="PTHR22966">
    <property type="entry name" value="2-AMINOETHANETHIOL DIOXYGENASE"/>
    <property type="match status" value="1"/>
</dbReference>
<name>A0ABM3MJC9_GALME</name>
<keyword evidence="2" id="KW-0560">Oxidoreductase</keyword>
<dbReference type="Proteomes" id="UP001652740">
    <property type="component" value="Unplaced"/>
</dbReference>
<dbReference type="RefSeq" id="XP_052751284.1">
    <property type="nucleotide sequence ID" value="XM_052895324.1"/>
</dbReference>
<dbReference type="GeneID" id="113514416"/>
<evidence type="ECO:0000256" key="3">
    <source>
        <dbReference type="ARBA" id="ARBA00023004"/>
    </source>
</evidence>
<dbReference type="GO" id="GO:0051213">
    <property type="term" value="F:dioxygenase activity"/>
    <property type="evidence" value="ECO:0007669"/>
    <property type="project" value="UniProtKB-KW"/>
</dbReference>
<dbReference type="Gene3D" id="2.60.120.10">
    <property type="entry name" value="Jelly Rolls"/>
    <property type="match status" value="1"/>
</dbReference>
<dbReference type="SUPFAM" id="SSF51182">
    <property type="entry name" value="RmlC-like cupins"/>
    <property type="match status" value="1"/>
</dbReference>
<sequence length="289" mass="33094">MTFVDKCTLLSCRLFSTFFTRKKFSCISAIKFHMDSRNEAKSTMEISNVQPIIAIYRHARRTFDDKLKSEFTTNLNKLKLMMDALRADDLGFDTSLSEPATWKKPNKAPCTYIEVFQNSKINMSIFVLKPGFKMPLHDHPHMHGLLKVIVGAVKIRSFSEYPLKEAANELDFAVRAKHEAARLTQGIHKRRRLFAKVSHNRICRANSETCTLTPTVSNYHEIEALDMPAAFFDILSPPYDTLIKDIGPRRCRYYNVANEISTNVVELQETDVPKCFYCDQAPYLGPILG</sequence>
<evidence type="ECO:0000313" key="5">
    <source>
        <dbReference type="RefSeq" id="XP_052751284.1"/>
    </source>
</evidence>
<proteinExistence type="predicted"/>
<dbReference type="InterPro" id="IPR014710">
    <property type="entry name" value="RmlC-like_jellyroll"/>
</dbReference>
<accession>A0ABM3MJC9</accession>
<keyword evidence="1" id="KW-0479">Metal-binding</keyword>
<dbReference type="InterPro" id="IPR011051">
    <property type="entry name" value="RmlC_Cupin_sf"/>
</dbReference>
<organism evidence="4 5">
    <name type="scientific">Galleria mellonella</name>
    <name type="common">Greater wax moth</name>
    <dbReference type="NCBI Taxonomy" id="7137"/>
    <lineage>
        <taxon>Eukaryota</taxon>
        <taxon>Metazoa</taxon>
        <taxon>Ecdysozoa</taxon>
        <taxon>Arthropoda</taxon>
        <taxon>Hexapoda</taxon>
        <taxon>Insecta</taxon>
        <taxon>Pterygota</taxon>
        <taxon>Neoptera</taxon>
        <taxon>Endopterygota</taxon>
        <taxon>Lepidoptera</taxon>
        <taxon>Glossata</taxon>
        <taxon>Ditrysia</taxon>
        <taxon>Pyraloidea</taxon>
        <taxon>Pyralidae</taxon>
        <taxon>Galleriinae</taxon>
        <taxon>Galleria</taxon>
    </lineage>
</organism>
<gene>
    <name evidence="5" type="primary">LOC113514416</name>
</gene>
<dbReference type="CDD" id="cd20289">
    <property type="entry name" value="cupin_ADO"/>
    <property type="match status" value="1"/>
</dbReference>
<evidence type="ECO:0000256" key="2">
    <source>
        <dbReference type="ARBA" id="ARBA00023002"/>
    </source>
</evidence>
<dbReference type="PANTHER" id="PTHR22966:SF61">
    <property type="entry name" value="2-AMINOETHANETHIOL DIOXYGENASE"/>
    <property type="match status" value="1"/>
</dbReference>
<keyword evidence="4" id="KW-1185">Reference proteome</keyword>